<evidence type="ECO:0000313" key="1">
    <source>
        <dbReference type="EMBL" id="MFC3636069.1"/>
    </source>
</evidence>
<sequence>MAIKIIASWQTLFQLAGAAGTAKLAMDSNPTPESIEAHRQAVRQHEEYRDICLKADEMTHFPDISSQALAGTDRKYS</sequence>
<reference evidence="2" key="1">
    <citation type="journal article" date="2019" name="Int. J. Syst. Evol. Microbiol.">
        <title>The Global Catalogue of Microorganisms (GCM) 10K type strain sequencing project: providing services to taxonomists for standard genome sequencing and annotation.</title>
        <authorList>
            <consortium name="The Broad Institute Genomics Platform"/>
            <consortium name="The Broad Institute Genome Sequencing Center for Infectious Disease"/>
            <person name="Wu L."/>
            <person name="Ma J."/>
        </authorList>
    </citation>
    <scope>NUCLEOTIDE SEQUENCE [LARGE SCALE GENOMIC DNA]</scope>
    <source>
        <strain evidence="2">KCTC 42282</strain>
    </source>
</reference>
<comment type="caution">
    <text evidence="1">The sequence shown here is derived from an EMBL/GenBank/DDBJ whole genome shotgun (WGS) entry which is preliminary data.</text>
</comment>
<gene>
    <name evidence="1" type="ORF">ACFONL_01520</name>
</gene>
<accession>A0ABV7UCE8</accession>
<dbReference type="Proteomes" id="UP001595704">
    <property type="component" value="Unassembled WGS sequence"/>
</dbReference>
<proteinExistence type="predicted"/>
<dbReference type="RefSeq" id="WP_191320808.1">
    <property type="nucleotide sequence ID" value="NZ_BNCG01000026.1"/>
</dbReference>
<evidence type="ECO:0000313" key="2">
    <source>
        <dbReference type="Proteomes" id="UP001595704"/>
    </source>
</evidence>
<protein>
    <submittedName>
        <fullName evidence="1">Uncharacterized protein</fullName>
    </submittedName>
</protein>
<keyword evidence="2" id="KW-1185">Reference proteome</keyword>
<dbReference type="EMBL" id="JBHRYC010000018">
    <property type="protein sequence ID" value="MFC3636069.1"/>
    <property type="molecule type" value="Genomic_DNA"/>
</dbReference>
<name>A0ABV7UCE8_9HYPH</name>
<organism evidence="1 2">
    <name type="scientific">Camelimonas fluminis</name>
    <dbReference type="NCBI Taxonomy" id="1576911"/>
    <lineage>
        <taxon>Bacteria</taxon>
        <taxon>Pseudomonadati</taxon>
        <taxon>Pseudomonadota</taxon>
        <taxon>Alphaproteobacteria</taxon>
        <taxon>Hyphomicrobiales</taxon>
        <taxon>Chelatococcaceae</taxon>
        <taxon>Camelimonas</taxon>
    </lineage>
</organism>